<dbReference type="AlphaFoldDB" id="A0A7Y9DWI8"/>
<organism evidence="2 3">
    <name type="scientific">Actinomycetospora corticicola</name>
    <dbReference type="NCBI Taxonomy" id="663602"/>
    <lineage>
        <taxon>Bacteria</taxon>
        <taxon>Bacillati</taxon>
        <taxon>Actinomycetota</taxon>
        <taxon>Actinomycetes</taxon>
        <taxon>Pseudonocardiales</taxon>
        <taxon>Pseudonocardiaceae</taxon>
        <taxon>Actinomycetospora</taxon>
    </lineage>
</organism>
<dbReference type="RefSeq" id="WP_179794181.1">
    <property type="nucleotide sequence ID" value="NZ_BAABHP010000021.1"/>
</dbReference>
<dbReference type="Proteomes" id="UP000535890">
    <property type="component" value="Unassembled WGS sequence"/>
</dbReference>
<gene>
    <name evidence="2" type="ORF">BJ983_002614</name>
</gene>
<keyword evidence="3" id="KW-1185">Reference proteome</keyword>
<feature type="region of interest" description="Disordered" evidence="1">
    <location>
        <begin position="129"/>
        <end position="150"/>
    </location>
</feature>
<evidence type="ECO:0000313" key="2">
    <source>
        <dbReference type="EMBL" id="NYD36512.1"/>
    </source>
</evidence>
<reference evidence="2 3" key="1">
    <citation type="submission" date="2020-07" db="EMBL/GenBank/DDBJ databases">
        <title>Sequencing the genomes of 1000 actinobacteria strains.</title>
        <authorList>
            <person name="Klenk H.-P."/>
        </authorList>
    </citation>
    <scope>NUCLEOTIDE SEQUENCE [LARGE SCALE GENOMIC DNA]</scope>
    <source>
        <strain evidence="2 3">DSM 45772</strain>
    </source>
</reference>
<accession>A0A7Y9DWI8</accession>
<evidence type="ECO:0000313" key="3">
    <source>
        <dbReference type="Proteomes" id="UP000535890"/>
    </source>
</evidence>
<sequence>MAVRLDVDSTGFTVRLSGLDVVAGGRRELFVPYERVLGARVMTRTDALASSPRLAAPALWWPRRLRVGCWGVGERRQFWGVHDGAHLVVVYLSGRPFHRVVLDVDEPHLTHRRIDAALLHSKQLGARRSIRDRAARQASSRQSGARWSSP</sequence>
<proteinExistence type="predicted"/>
<evidence type="ECO:0000256" key="1">
    <source>
        <dbReference type="SAM" id="MobiDB-lite"/>
    </source>
</evidence>
<feature type="compositionally biased region" description="Low complexity" evidence="1">
    <location>
        <begin position="136"/>
        <end position="150"/>
    </location>
</feature>
<comment type="caution">
    <text evidence="2">The sequence shown here is derived from an EMBL/GenBank/DDBJ whole genome shotgun (WGS) entry which is preliminary data.</text>
</comment>
<name>A0A7Y9DWI8_9PSEU</name>
<dbReference type="EMBL" id="JACCBN010000001">
    <property type="protein sequence ID" value="NYD36512.1"/>
    <property type="molecule type" value="Genomic_DNA"/>
</dbReference>
<protein>
    <submittedName>
        <fullName evidence="2">Uncharacterized protein</fullName>
    </submittedName>
</protein>